<accession>A0A8B6DL09</accession>
<feature type="transmembrane region" description="Helical" evidence="1">
    <location>
        <begin position="9"/>
        <end position="28"/>
    </location>
</feature>
<comment type="caution">
    <text evidence="2">The sequence shown here is derived from an EMBL/GenBank/DDBJ whole genome shotgun (WGS) entry which is preliminary data.</text>
</comment>
<evidence type="ECO:0000313" key="3">
    <source>
        <dbReference type="Proteomes" id="UP000596742"/>
    </source>
</evidence>
<proteinExistence type="predicted"/>
<protein>
    <submittedName>
        <fullName evidence="2">Uncharacterized protein</fullName>
    </submittedName>
</protein>
<gene>
    <name evidence="2" type="ORF">MGAL_10B077139</name>
</gene>
<dbReference type="EMBL" id="UYJE01003545">
    <property type="protein sequence ID" value="VDI20191.1"/>
    <property type="molecule type" value="Genomic_DNA"/>
</dbReference>
<keyword evidence="1" id="KW-1133">Transmembrane helix</keyword>
<keyword evidence="1" id="KW-0812">Transmembrane</keyword>
<dbReference type="AlphaFoldDB" id="A0A8B6DL09"/>
<keyword evidence="1" id="KW-0472">Membrane</keyword>
<feature type="non-terminal residue" evidence="2">
    <location>
        <position position="108"/>
    </location>
</feature>
<sequence length="108" mass="11999">HDHSLVVKLRWLSGASATILCYPVLMHLGISSHFLPWLPAAIGTYSVFGAVLSYKKTKRISDGVLAVAIIFSVLWGSLLPWKLAYPFSRNIVQHFVSRLTLVSFLGDM</sequence>
<dbReference type="Proteomes" id="UP000596742">
    <property type="component" value="Unassembled WGS sequence"/>
</dbReference>
<dbReference type="OrthoDB" id="10046650at2759"/>
<feature type="transmembrane region" description="Helical" evidence="1">
    <location>
        <begin position="64"/>
        <end position="81"/>
    </location>
</feature>
<evidence type="ECO:0000256" key="1">
    <source>
        <dbReference type="SAM" id="Phobius"/>
    </source>
</evidence>
<feature type="transmembrane region" description="Helical" evidence="1">
    <location>
        <begin position="34"/>
        <end position="52"/>
    </location>
</feature>
<reference evidence="2" key="1">
    <citation type="submission" date="2018-11" db="EMBL/GenBank/DDBJ databases">
        <authorList>
            <person name="Alioto T."/>
            <person name="Alioto T."/>
        </authorList>
    </citation>
    <scope>NUCLEOTIDE SEQUENCE</scope>
</reference>
<organism evidence="2 3">
    <name type="scientific">Mytilus galloprovincialis</name>
    <name type="common">Mediterranean mussel</name>
    <dbReference type="NCBI Taxonomy" id="29158"/>
    <lineage>
        <taxon>Eukaryota</taxon>
        <taxon>Metazoa</taxon>
        <taxon>Spiralia</taxon>
        <taxon>Lophotrochozoa</taxon>
        <taxon>Mollusca</taxon>
        <taxon>Bivalvia</taxon>
        <taxon>Autobranchia</taxon>
        <taxon>Pteriomorphia</taxon>
        <taxon>Mytilida</taxon>
        <taxon>Mytiloidea</taxon>
        <taxon>Mytilidae</taxon>
        <taxon>Mytilinae</taxon>
        <taxon>Mytilus</taxon>
    </lineage>
</organism>
<keyword evidence="3" id="KW-1185">Reference proteome</keyword>
<evidence type="ECO:0000313" key="2">
    <source>
        <dbReference type="EMBL" id="VDI20191.1"/>
    </source>
</evidence>
<name>A0A8B6DL09_MYTGA</name>